<dbReference type="GO" id="GO:0004867">
    <property type="term" value="F:serine-type endopeptidase inhibitor activity"/>
    <property type="evidence" value="ECO:0007669"/>
    <property type="project" value="UniProtKB-KW"/>
</dbReference>
<gene>
    <name evidence="8" type="ORF">HPB52_024137</name>
</gene>
<keyword evidence="9" id="KW-1185">Reference proteome</keyword>
<sequence>MRVQERLAVRLSKFVTLCIAVNMKAFVFLALLGSAYAAQDFALQCMAKSERGSCNLDLPRWWYHSDAQRCKLFFYSGCGGNANLYKTKEQCEKTCTNLKAIGIAQQNSEVVDELPAGILHEVCLRPPHRGPCLGSLERFYYDNDNGTCKPFVYGGCGSNGNNFETKFDCMKTCNERLSP</sequence>
<dbReference type="PANTHER" id="PTHR10083">
    <property type="entry name" value="KUNITZ-TYPE PROTEASE INHIBITOR-RELATED"/>
    <property type="match status" value="1"/>
</dbReference>
<dbReference type="FunFam" id="4.10.410.10:FF:000020">
    <property type="entry name" value="Collagen, type VI, alpha 3"/>
    <property type="match status" value="1"/>
</dbReference>
<keyword evidence="4" id="KW-0677">Repeat</keyword>
<keyword evidence="3" id="KW-0646">Protease inhibitor</keyword>
<name>A0A9D4QDQ0_RHISA</name>
<dbReference type="SUPFAM" id="SSF57362">
    <property type="entry name" value="BPTI-like"/>
    <property type="match status" value="2"/>
</dbReference>
<evidence type="ECO:0000256" key="1">
    <source>
        <dbReference type="ARBA" id="ARBA00004613"/>
    </source>
</evidence>
<accession>A0A9D4QDQ0</accession>
<keyword evidence="5" id="KW-0722">Serine protease inhibitor</keyword>
<comment type="caution">
    <text evidence="8">The sequence shown here is derived from an EMBL/GenBank/DDBJ whole genome shotgun (WGS) entry which is preliminary data.</text>
</comment>
<dbReference type="Pfam" id="PF00014">
    <property type="entry name" value="Kunitz_BPTI"/>
    <property type="match status" value="2"/>
</dbReference>
<evidence type="ECO:0000256" key="3">
    <source>
        <dbReference type="ARBA" id="ARBA00022690"/>
    </source>
</evidence>
<dbReference type="CDD" id="cd00109">
    <property type="entry name" value="Kunitz-type"/>
    <property type="match status" value="2"/>
</dbReference>
<proteinExistence type="predicted"/>
<evidence type="ECO:0000259" key="7">
    <source>
        <dbReference type="PROSITE" id="PS50279"/>
    </source>
</evidence>
<reference evidence="8" key="2">
    <citation type="submission" date="2021-09" db="EMBL/GenBank/DDBJ databases">
        <authorList>
            <person name="Jia N."/>
            <person name="Wang J."/>
            <person name="Shi W."/>
            <person name="Du L."/>
            <person name="Sun Y."/>
            <person name="Zhan W."/>
            <person name="Jiang J."/>
            <person name="Wang Q."/>
            <person name="Zhang B."/>
            <person name="Ji P."/>
            <person name="Sakyi L.B."/>
            <person name="Cui X."/>
            <person name="Yuan T."/>
            <person name="Jiang B."/>
            <person name="Yang W."/>
            <person name="Lam T.T.-Y."/>
            <person name="Chang Q."/>
            <person name="Ding S."/>
            <person name="Wang X."/>
            <person name="Zhu J."/>
            <person name="Ruan X."/>
            <person name="Zhao L."/>
            <person name="Wei J."/>
            <person name="Que T."/>
            <person name="Du C."/>
            <person name="Cheng J."/>
            <person name="Dai P."/>
            <person name="Han X."/>
            <person name="Huang E."/>
            <person name="Gao Y."/>
            <person name="Liu J."/>
            <person name="Shao H."/>
            <person name="Ye R."/>
            <person name="Li L."/>
            <person name="Wei W."/>
            <person name="Wang X."/>
            <person name="Wang C."/>
            <person name="Huo Q."/>
            <person name="Li W."/>
            <person name="Guo W."/>
            <person name="Chen H."/>
            <person name="Chen S."/>
            <person name="Zhou L."/>
            <person name="Zhou L."/>
            <person name="Ni X."/>
            <person name="Tian J."/>
            <person name="Zhou Y."/>
            <person name="Sheng Y."/>
            <person name="Liu T."/>
            <person name="Pan Y."/>
            <person name="Xia L."/>
            <person name="Li J."/>
            <person name="Zhao F."/>
            <person name="Cao W."/>
        </authorList>
    </citation>
    <scope>NUCLEOTIDE SEQUENCE</scope>
    <source>
        <strain evidence="8">Rsan-2018</strain>
        <tissue evidence="8">Larvae</tissue>
    </source>
</reference>
<feature type="domain" description="BPTI/Kunitz inhibitor" evidence="7">
    <location>
        <begin position="123"/>
        <end position="173"/>
    </location>
</feature>
<dbReference type="Gene3D" id="4.10.410.10">
    <property type="entry name" value="Pancreatic trypsin inhibitor Kunitz domain"/>
    <property type="match status" value="2"/>
</dbReference>
<dbReference type="PANTHER" id="PTHR10083:SF328">
    <property type="entry name" value="TISSUE FACTOR PATHWAY INHIBITOR"/>
    <property type="match status" value="1"/>
</dbReference>
<evidence type="ECO:0000313" key="9">
    <source>
        <dbReference type="Proteomes" id="UP000821837"/>
    </source>
</evidence>
<dbReference type="InterPro" id="IPR050098">
    <property type="entry name" value="TFPI/VKTCI-like"/>
</dbReference>
<keyword evidence="2" id="KW-0964">Secreted</keyword>
<dbReference type="AlphaFoldDB" id="A0A9D4QDQ0"/>
<dbReference type="VEuPathDB" id="VectorBase:RSAN_054858"/>
<comment type="subcellular location">
    <subcellularLocation>
        <location evidence="1">Secreted</location>
    </subcellularLocation>
</comment>
<organism evidence="8 9">
    <name type="scientific">Rhipicephalus sanguineus</name>
    <name type="common">Brown dog tick</name>
    <name type="synonym">Ixodes sanguineus</name>
    <dbReference type="NCBI Taxonomy" id="34632"/>
    <lineage>
        <taxon>Eukaryota</taxon>
        <taxon>Metazoa</taxon>
        <taxon>Ecdysozoa</taxon>
        <taxon>Arthropoda</taxon>
        <taxon>Chelicerata</taxon>
        <taxon>Arachnida</taxon>
        <taxon>Acari</taxon>
        <taxon>Parasitiformes</taxon>
        <taxon>Ixodida</taxon>
        <taxon>Ixodoidea</taxon>
        <taxon>Ixodidae</taxon>
        <taxon>Rhipicephalinae</taxon>
        <taxon>Rhipicephalus</taxon>
        <taxon>Rhipicephalus</taxon>
    </lineage>
</organism>
<protein>
    <recommendedName>
        <fullName evidence="7">BPTI/Kunitz inhibitor domain-containing protein</fullName>
    </recommendedName>
</protein>
<dbReference type="InterPro" id="IPR020901">
    <property type="entry name" value="Prtase_inh_Kunz-CS"/>
</dbReference>
<dbReference type="InterPro" id="IPR036880">
    <property type="entry name" value="Kunitz_BPTI_sf"/>
</dbReference>
<evidence type="ECO:0000313" key="8">
    <source>
        <dbReference type="EMBL" id="KAH7973329.1"/>
    </source>
</evidence>
<reference evidence="8" key="1">
    <citation type="journal article" date="2020" name="Cell">
        <title>Large-Scale Comparative Analyses of Tick Genomes Elucidate Their Genetic Diversity and Vector Capacities.</title>
        <authorList>
            <consortium name="Tick Genome and Microbiome Consortium (TIGMIC)"/>
            <person name="Jia N."/>
            <person name="Wang J."/>
            <person name="Shi W."/>
            <person name="Du L."/>
            <person name="Sun Y."/>
            <person name="Zhan W."/>
            <person name="Jiang J.F."/>
            <person name="Wang Q."/>
            <person name="Zhang B."/>
            <person name="Ji P."/>
            <person name="Bell-Sakyi L."/>
            <person name="Cui X.M."/>
            <person name="Yuan T.T."/>
            <person name="Jiang B.G."/>
            <person name="Yang W.F."/>
            <person name="Lam T.T."/>
            <person name="Chang Q.C."/>
            <person name="Ding S.J."/>
            <person name="Wang X.J."/>
            <person name="Zhu J.G."/>
            <person name="Ruan X.D."/>
            <person name="Zhao L."/>
            <person name="Wei J.T."/>
            <person name="Ye R.Z."/>
            <person name="Que T.C."/>
            <person name="Du C.H."/>
            <person name="Zhou Y.H."/>
            <person name="Cheng J.X."/>
            <person name="Dai P.F."/>
            <person name="Guo W.B."/>
            <person name="Han X.H."/>
            <person name="Huang E.J."/>
            <person name="Li L.F."/>
            <person name="Wei W."/>
            <person name="Gao Y.C."/>
            <person name="Liu J.Z."/>
            <person name="Shao H.Z."/>
            <person name="Wang X."/>
            <person name="Wang C.C."/>
            <person name="Yang T.C."/>
            <person name="Huo Q.B."/>
            <person name="Li W."/>
            <person name="Chen H.Y."/>
            <person name="Chen S.E."/>
            <person name="Zhou L.G."/>
            <person name="Ni X.B."/>
            <person name="Tian J.H."/>
            <person name="Sheng Y."/>
            <person name="Liu T."/>
            <person name="Pan Y.S."/>
            <person name="Xia L.Y."/>
            <person name="Li J."/>
            <person name="Zhao F."/>
            <person name="Cao W.C."/>
        </authorList>
    </citation>
    <scope>NUCLEOTIDE SEQUENCE</scope>
    <source>
        <strain evidence="8">Rsan-2018</strain>
    </source>
</reference>
<evidence type="ECO:0000256" key="5">
    <source>
        <dbReference type="ARBA" id="ARBA00022900"/>
    </source>
</evidence>
<keyword evidence="6" id="KW-1015">Disulfide bond</keyword>
<dbReference type="PRINTS" id="PR00759">
    <property type="entry name" value="BASICPTASE"/>
</dbReference>
<evidence type="ECO:0000256" key="4">
    <source>
        <dbReference type="ARBA" id="ARBA00022737"/>
    </source>
</evidence>
<dbReference type="PROSITE" id="PS00280">
    <property type="entry name" value="BPTI_KUNITZ_1"/>
    <property type="match status" value="2"/>
</dbReference>
<dbReference type="EMBL" id="JABSTV010001247">
    <property type="protein sequence ID" value="KAH7973329.1"/>
    <property type="molecule type" value="Genomic_DNA"/>
</dbReference>
<evidence type="ECO:0000256" key="2">
    <source>
        <dbReference type="ARBA" id="ARBA00022525"/>
    </source>
</evidence>
<evidence type="ECO:0000256" key="6">
    <source>
        <dbReference type="ARBA" id="ARBA00023157"/>
    </source>
</evidence>
<dbReference type="Proteomes" id="UP000821837">
    <property type="component" value="Chromosome 11"/>
</dbReference>
<dbReference type="InterPro" id="IPR002223">
    <property type="entry name" value="Kunitz_BPTI"/>
</dbReference>
<dbReference type="PROSITE" id="PS50279">
    <property type="entry name" value="BPTI_KUNITZ_2"/>
    <property type="match status" value="2"/>
</dbReference>
<feature type="domain" description="BPTI/Kunitz inhibitor" evidence="7">
    <location>
        <begin position="45"/>
        <end position="95"/>
    </location>
</feature>
<dbReference type="SMART" id="SM00131">
    <property type="entry name" value="KU"/>
    <property type="match status" value="2"/>
</dbReference>
<dbReference type="GO" id="GO:0005615">
    <property type="term" value="C:extracellular space"/>
    <property type="evidence" value="ECO:0007669"/>
    <property type="project" value="TreeGrafter"/>
</dbReference>